<dbReference type="EMBL" id="JBHSIS010000007">
    <property type="protein sequence ID" value="MFC4855352.1"/>
    <property type="molecule type" value="Genomic_DNA"/>
</dbReference>
<gene>
    <name evidence="2" type="ORF">ACFPCV_17725</name>
</gene>
<sequence>MHENIELQDHISILAPTGTLDEASADVLRDRLLAAAAAEPRAVLVEITELELPGLTTLFDEVAEATGRWPGVPLLVVDPRGRLQGDLAHRTVAEALSTVGNPPARRLARRELPNTRMGGRAGRAFVRDCCRRWHVEEPRAADAVWVANELVENTIRHTPYQPSLRVELRHGELTVAVIDDDPTPPKPDPTKRPLHGLGAVHRLAAAWGTTPTARGGKVVWAAL</sequence>
<dbReference type="InterPro" id="IPR002645">
    <property type="entry name" value="STAS_dom"/>
</dbReference>
<organism evidence="2 3">
    <name type="scientific">Actinophytocola glycyrrhizae</name>
    <dbReference type="NCBI Taxonomy" id="2044873"/>
    <lineage>
        <taxon>Bacteria</taxon>
        <taxon>Bacillati</taxon>
        <taxon>Actinomycetota</taxon>
        <taxon>Actinomycetes</taxon>
        <taxon>Pseudonocardiales</taxon>
        <taxon>Pseudonocardiaceae</taxon>
    </lineage>
</organism>
<dbReference type="PANTHER" id="PTHR35526">
    <property type="entry name" value="ANTI-SIGMA-F FACTOR RSBW-RELATED"/>
    <property type="match status" value="1"/>
</dbReference>
<proteinExistence type="predicted"/>
<dbReference type="PROSITE" id="PS50801">
    <property type="entry name" value="STAS"/>
    <property type="match status" value="1"/>
</dbReference>
<evidence type="ECO:0000259" key="1">
    <source>
        <dbReference type="PROSITE" id="PS50801"/>
    </source>
</evidence>
<evidence type="ECO:0000313" key="2">
    <source>
        <dbReference type="EMBL" id="MFC4855352.1"/>
    </source>
</evidence>
<accession>A0ABV9S134</accession>
<comment type="caution">
    <text evidence="2">The sequence shown here is derived from an EMBL/GenBank/DDBJ whole genome shotgun (WGS) entry which is preliminary data.</text>
</comment>
<dbReference type="Proteomes" id="UP001595859">
    <property type="component" value="Unassembled WGS sequence"/>
</dbReference>
<reference evidence="3" key="1">
    <citation type="journal article" date="2019" name="Int. J. Syst. Evol. Microbiol.">
        <title>The Global Catalogue of Microorganisms (GCM) 10K type strain sequencing project: providing services to taxonomists for standard genome sequencing and annotation.</title>
        <authorList>
            <consortium name="The Broad Institute Genomics Platform"/>
            <consortium name="The Broad Institute Genome Sequencing Center for Infectious Disease"/>
            <person name="Wu L."/>
            <person name="Ma J."/>
        </authorList>
    </citation>
    <scope>NUCLEOTIDE SEQUENCE [LARGE SCALE GENOMIC DNA]</scope>
    <source>
        <strain evidence="3">ZS-22-S1</strain>
    </source>
</reference>
<name>A0ABV9S134_9PSEU</name>
<dbReference type="PANTHER" id="PTHR35526:SF3">
    <property type="entry name" value="ANTI-SIGMA-F FACTOR RSBW"/>
    <property type="match status" value="1"/>
</dbReference>
<dbReference type="RefSeq" id="WP_378057299.1">
    <property type="nucleotide sequence ID" value="NZ_JBHSIS010000007.1"/>
</dbReference>
<dbReference type="Gene3D" id="3.30.565.10">
    <property type="entry name" value="Histidine kinase-like ATPase, C-terminal domain"/>
    <property type="match status" value="1"/>
</dbReference>
<keyword evidence="3" id="KW-1185">Reference proteome</keyword>
<dbReference type="InterPro" id="IPR036890">
    <property type="entry name" value="HATPase_C_sf"/>
</dbReference>
<keyword evidence="2" id="KW-0067">ATP-binding</keyword>
<dbReference type="GO" id="GO:0005524">
    <property type="term" value="F:ATP binding"/>
    <property type="evidence" value="ECO:0007669"/>
    <property type="project" value="UniProtKB-KW"/>
</dbReference>
<evidence type="ECO:0000313" key="3">
    <source>
        <dbReference type="Proteomes" id="UP001595859"/>
    </source>
</evidence>
<feature type="domain" description="STAS" evidence="1">
    <location>
        <begin position="1"/>
        <end position="51"/>
    </location>
</feature>
<protein>
    <submittedName>
        <fullName evidence="2">ATP-binding protein</fullName>
    </submittedName>
</protein>
<dbReference type="InterPro" id="IPR050267">
    <property type="entry name" value="Anti-sigma-factor_SerPK"/>
</dbReference>
<keyword evidence="2" id="KW-0547">Nucleotide-binding</keyword>